<dbReference type="AlphaFoldDB" id="A0A0M2R160"/>
<name>A0A0M2R160_9PROT</name>
<keyword evidence="3" id="KW-0238">DNA-binding</keyword>
<keyword evidence="7" id="KW-1185">Reference proteome</keyword>
<dbReference type="Gene3D" id="3.40.190.290">
    <property type="match status" value="1"/>
</dbReference>
<dbReference type="InterPro" id="IPR036390">
    <property type="entry name" value="WH_DNA-bd_sf"/>
</dbReference>
<dbReference type="Gene3D" id="1.10.10.10">
    <property type="entry name" value="Winged helix-like DNA-binding domain superfamily/Winged helix DNA-binding domain"/>
    <property type="match status" value="1"/>
</dbReference>
<evidence type="ECO:0000256" key="4">
    <source>
        <dbReference type="ARBA" id="ARBA00023163"/>
    </source>
</evidence>
<dbReference type="InterPro" id="IPR036388">
    <property type="entry name" value="WH-like_DNA-bd_sf"/>
</dbReference>
<organism evidence="6 7">
    <name type="scientific">Kiloniella litopenaei</name>
    <dbReference type="NCBI Taxonomy" id="1549748"/>
    <lineage>
        <taxon>Bacteria</taxon>
        <taxon>Pseudomonadati</taxon>
        <taxon>Pseudomonadota</taxon>
        <taxon>Alphaproteobacteria</taxon>
        <taxon>Rhodospirillales</taxon>
        <taxon>Kiloniellaceae</taxon>
        <taxon>Kiloniella</taxon>
    </lineage>
</organism>
<evidence type="ECO:0000256" key="1">
    <source>
        <dbReference type="ARBA" id="ARBA00009437"/>
    </source>
</evidence>
<dbReference type="EMBL" id="LANI01000033">
    <property type="protein sequence ID" value="KKJ75371.1"/>
    <property type="molecule type" value="Genomic_DNA"/>
</dbReference>
<dbReference type="OrthoDB" id="7333438at2"/>
<dbReference type="GO" id="GO:0006351">
    <property type="term" value="P:DNA-templated transcription"/>
    <property type="evidence" value="ECO:0007669"/>
    <property type="project" value="TreeGrafter"/>
</dbReference>
<dbReference type="PRINTS" id="PR00039">
    <property type="entry name" value="HTHLYSR"/>
</dbReference>
<dbReference type="Pfam" id="PF03466">
    <property type="entry name" value="LysR_substrate"/>
    <property type="match status" value="1"/>
</dbReference>
<dbReference type="GO" id="GO:0043565">
    <property type="term" value="F:sequence-specific DNA binding"/>
    <property type="evidence" value="ECO:0007669"/>
    <property type="project" value="TreeGrafter"/>
</dbReference>
<evidence type="ECO:0000256" key="3">
    <source>
        <dbReference type="ARBA" id="ARBA00023125"/>
    </source>
</evidence>
<dbReference type="FunFam" id="1.10.10.10:FF:000001">
    <property type="entry name" value="LysR family transcriptional regulator"/>
    <property type="match status" value="1"/>
</dbReference>
<gene>
    <name evidence="6" type="ORF">WH95_18855</name>
</gene>
<dbReference type="STRING" id="1549748.WH95_18855"/>
<comment type="similarity">
    <text evidence="1">Belongs to the LysR transcriptional regulatory family.</text>
</comment>
<evidence type="ECO:0000313" key="7">
    <source>
        <dbReference type="Proteomes" id="UP000034491"/>
    </source>
</evidence>
<evidence type="ECO:0000313" key="6">
    <source>
        <dbReference type="EMBL" id="KKJ75371.1"/>
    </source>
</evidence>
<evidence type="ECO:0000256" key="2">
    <source>
        <dbReference type="ARBA" id="ARBA00023015"/>
    </source>
</evidence>
<keyword evidence="4" id="KW-0804">Transcription</keyword>
<dbReference type="InterPro" id="IPR058163">
    <property type="entry name" value="LysR-type_TF_proteobact-type"/>
</dbReference>
<dbReference type="PANTHER" id="PTHR30537:SF3">
    <property type="entry name" value="TRANSCRIPTIONAL REGULATORY PROTEIN"/>
    <property type="match status" value="1"/>
</dbReference>
<dbReference type="RefSeq" id="WP_046509952.1">
    <property type="nucleotide sequence ID" value="NZ_LANI01000033.1"/>
</dbReference>
<dbReference type="PANTHER" id="PTHR30537">
    <property type="entry name" value="HTH-TYPE TRANSCRIPTIONAL REGULATOR"/>
    <property type="match status" value="1"/>
</dbReference>
<proteinExistence type="inferred from homology"/>
<dbReference type="InterPro" id="IPR000847">
    <property type="entry name" value="LysR_HTH_N"/>
</dbReference>
<dbReference type="InterPro" id="IPR005119">
    <property type="entry name" value="LysR_subst-bd"/>
</dbReference>
<reference evidence="6 7" key="1">
    <citation type="submission" date="2015-03" db="EMBL/GenBank/DDBJ databases">
        <title>Genome sequence of Kiloniella sp. P1-1, isolated from the gut microflora of Pacific white shrimp, Penaeus vannamei.</title>
        <authorList>
            <person name="Shao Z."/>
            <person name="Wang L."/>
            <person name="Li X."/>
        </authorList>
    </citation>
    <scope>NUCLEOTIDE SEQUENCE [LARGE SCALE GENOMIC DNA]</scope>
    <source>
        <strain evidence="6 7">P1-1</strain>
    </source>
</reference>
<protein>
    <recommendedName>
        <fullName evidence="5">HTH lysR-type domain-containing protein</fullName>
    </recommendedName>
</protein>
<sequence length="291" mass="33144">MYWNDLKVFAAVVQKGSLSAAGRQLGLSQPTVGRHIDNLEKALNKRLFDRGAKGYQITEQGLELLPHIEAMVRACRAIEEQDQDEVSGVVRLALPEITSRYFGKRLLPLQKLYPDIKLEIATSNQFVNLSRREADIALRTELPQQGDLRTKLAFRTQAAVFASHQYLSKNPAALTKDRYQRCDWIIPVDGCSSKQASEWYKQKIPASRIAYKCASFHVMMDLALAGAGLILWTSGYARDQPGLVRVSDEITSQQRDYWLVAHSEALEHSRVRAVWEWVNTLFENERHNFIL</sequence>
<evidence type="ECO:0000259" key="5">
    <source>
        <dbReference type="PROSITE" id="PS50931"/>
    </source>
</evidence>
<comment type="caution">
    <text evidence="6">The sequence shown here is derived from an EMBL/GenBank/DDBJ whole genome shotgun (WGS) entry which is preliminary data.</text>
</comment>
<accession>A0A0M2R160</accession>
<keyword evidence="2" id="KW-0805">Transcription regulation</keyword>
<dbReference type="GO" id="GO:0003700">
    <property type="term" value="F:DNA-binding transcription factor activity"/>
    <property type="evidence" value="ECO:0007669"/>
    <property type="project" value="InterPro"/>
</dbReference>
<dbReference type="Proteomes" id="UP000034491">
    <property type="component" value="Unassembled WGS sequence"/>
</dbReference>
<dbReference type="Pfam" id="PF00126">
    <property type="entry name" value="HTH_1"/>
    <property type="match status" value="1"/>
</dbReference>
<dbReference type="SUPFAM" id="SSF46785">
    <property type="entry name" value="Winged helix' DNA-binding domain"/>
    <property type="match status" value="1"/>
</dbReference>
<dbReference type="SUPFAM" id="SSF53850">
    <property type="entry name" value="Periplasmic binding protein-like II"/>
    <property type="match status" value="1"/>
</dbReference>
<dbReference type="PROSITE" id="PS50931">
    <property type="entry name" value="HTH_LYSR"/>
    <property type="match status" value="1"/>
</dbReference>
<feature type="domain" description="HTH lysR-type" evidence="5">
    <location>
        <begin position="1"/>
        <end position="58"/>
    </location>
</feature>